<evidence type="ECO:0000313" key="3">
    <source>
        <dbReference type="Proteomes" id="UP000654471"/>
    </source>
</evidence>
<organism evidence="2 3">
    <name type="scientific">Streptomyces albospinus</name>
    <dbReference type="NCBI Taxonomy" id="285515"/>
    <lineage>
        <taxon>Bacteria</taxon>
        <taxon>Bacillati</taxon>
        <taxon>Actinomycetota</taxon>
        <taxon>Actinomycetes</taxon>
        <taxon>Kitasatosporales</taxon>
        <taxon>Streptomycetaceae</taxon>
        <taxon>Streptomyces</taxon>
    </lineage>
</organism>
<feature type="region of interest" description="Disordered" evidence="1">
    <location>
        <begin position="26"/>
        <end position="49"/>
    </location>
</feature>
<accession>A0ABQ2VI42</accession>
<evidence type="ECO:0000313" key="2">
    <source>
        <dbReference type="EMBL" id="GGU88245.1"/>
    </source>
</evidence>
<dbReference type="Proteomes" id="UP000654471">
    <property type="component" value="Unassembled WGS sequence"/>
</dbReference>
<gene>
    <name evidence="2" type="ORF">GCM10010211_63300</name>
</gene>
<evidence type="ECO:0000256" key="1">
    <source>
        <dbReference type="SAM" id="MobiDB-lite"/>
    </source>
</evidence>
<sequence>MAAIPACPIMPALNLMLRQMGRAGATLKGGLGGTPGADQGYSGEREGRS</sequence>
<keyword evidence="3" id="KW-1185">Reference proteome</keyword>
<dbReference type="EMBL" id="BMRP01000031">
    <property type="protein sequence ID" value="GGU88245.1"/>
    <property type="molecule type" value="Genomic_DNA"/>
</dbReference>
<comment type="caution">
    <text evidence="2">The sequence shown here is derived from an EMBL/GenBank/DDBJ whole genome shotgun (WGS) entry which is preliminary data.</text>
</comment>
<reference evidence="3" key="1">
    <citation type="journal article" date="2019" name="Int. J. Syst. Evol. Microbiol.">
        <title>The Global Catalogue of Microorganisms (GCM) 10K type strain sequencing project: providing services to taxonomists for standard genome sequencing and annotation.</title>
        <authorList>
            <consortium name="The Broad Institute Genomics Platform"/>
            <consortium name="The Broad Institute Genome Sequencing Center for Infectious Disease"/>
            <person name="Wu L."/>
            <person name="Ma J."/>
        </authorList>
    </citation>
    <scope>NUCLEOTIDE SEQUENCE [LARGE SCALE GENOMIC DNA]</scope>
    <source>
        <strain evidence="3">JCM 3399</strain>
    </source>
</reference>
<proteinExistence type="predicted"/>
<protein>
    <submittedName>
        <fullName evidence="2">Uncharacterized protein</fullName>
    </submittedName>
</protein>
<name>A0ABQ2VI42_9ACTN</name>